<dbReference type="AlphaFoldDB" id="A0A1H2ZVH8"/>
<dbReference type="InterPro" id="IPR029787">
    <property type="entry name" value="Nucleotide_cyclase"/>
</dbReference>
<dbReference type="InterPro" id="IPR050469">
    <property type="entry name" value="Diguanylate_Cyclase"/>
</dbReference>
<dbReference type="EC" id="2.7.7.65" evidence="2"/>
<keyword evidence="5" id="KW-0812">Transmembrane</keyword>
<dbReference type="RefSeq" id="WP_091814864.1">
    <property type="nucleotide sequence ID" value="NZ_FNNE01000007.1"/>
</dbReference>
<dbReference type="InterPro" id="IPR011623">
    <property type="entry name" value="7TMR_DISM_rcpt_extracell_dom1"/>
</dbReference>
<comment type="cofactor">
    <cofactor evidence="1">
        <name>Mg(2+)</name>
        <dbReference type="ChEBI" id="CHEBI:18420"/>
    </cofactor>
</comment>
<evidence type="ECO:0000256" key="5">
    <source>
        <dbReference type="SAM" id="Phobius"/>
    </source>
</evidence>
<keyword evidence="8" id="KW-1185">Reference proteome</keyword>
<feature type="transmembrane region" description="Helical" evidence="5">
    <location>
        <begin position="272"/>
        <end position="295"/>
    </location>
</feature>
<dbReference type="PANTHER" id="PTHR45138:SF9">
    <property type="entry name" value="DIGUANYLATE CYCLASE DGCM-RELATED"/>
    <property type="match status" value="1"/>
</dbReference>
<gene>
    <name evidence="7" type="ORF">SAMN04487960_10768</name>
</gene>
<dbReference type="Proteomes" id="UP000199675">
    <property type="component" value="Unassembled WGS sequence"/>
</dbReference>
<feature type="transmembrane region" description="Helical" evidence="5">
    <location>
        <begin position="179"/>
        <end position="197"/>
    </location>
</feature>
<protein>
    <recommendedName>
        <fullName evidence="2">diguanylate cyclase</fullName>
        <ecNumber evidence="2">2.7.7.65</ecNumber>
    </recommendedName>
</protein>
<feature type="transmembrane region" description="Helical" evidence="5">
    <location>
        <begin position="241"/>
        <end position="260"/>
    </location>
</feature>
<dbReference type="NCBIfam" id="TIGR00254">
    <property type="entry name" value="GGDEF"/>
    <property type="match status" value="1"/>
</dbReference>
<dbReference type="SMART" id="SM00267">
    <property type="entry name" value="GGDEF"/>
    <property type="match status" value="1"/>
</dbReference>
<evidence type="ECO:0000313" key="7">
    <source>
        <dbReference type="EMBL" id="SDX20898.1"/>
    </source>
</evidence>
<dbReference type="OrthoDB" id="5289013at2"/>
<evidence type="ECO:0000256" key="4">
    <source>
        <dbReference type="SAM" id="Coils"/>
    </source>
</evidence>
<proteinExistence type="predicted"/>
<keyword evidence="5" id="KW-0472">Membrane</keyword>
<keyword evidence="5" id="KW-1133">Transmembrane helix</keyword>
<dbReference type="PANTHER" id="PTHR45138">
    <property type="entry name" value="REGULATORY COMPONENTS OF SENSORY TRANSDUCTION SYSTEM"/>
    <property type="match status" value="1"/>
</dbReference>
<evidence type="ECO:0000313" key="8">
    <source>
        <dbReference type="Proteomes" id="UP000199675"/>
    </source>
</evidence>
<dbReference type="PROSITE" id="PS50887">
    <property type="entry name" value="GGDEF"/>
    <property type="match status" value="1"/>
</dbReference>
<sequence length="615" mass="68714">MLVALLSAISAQSAPLLWQVHSQRVDVAPYVDYLREPETGLSYEQLAQLPPSSWTPNPAGNLSFGYSTGAYWFRFVINPQASSTASVLLELAYPVLDHVEVYVQTSGELVQTLQLGDKQPFYERPILHRNFVIPLELKAGAPVTVYLRVASTSSIQVPLTLWDQAAFHISDQSANLFEGIYFGIILVMILYNLFVYLAMGERSFLYYVGYITAMPLFLGSLTGLSFQYLWPEATWWNDQSIVVFLNLVVVFGGIFSMRFLSVLPSNHPKLSAMVIFGVALALIMAIAGLVLPYQLMIMPTIALATVGCLVLLALSVYRWVLKDPAARYYTVAWVLMLFGGIVLALSKFTVLPRNLITENATQIGSALGVILLSMALANRLNREKQLSFLAQRRLLTEERKVRAAQEKSLEVQREANARLEERVLERTRDLEKLNTQLLELSATDALTGLKNRAHFDASFQSACVRAYRFGQPLSLLLVDIDHFKQFNDSYGHLVGDDCLQMVADMIRQVVTRPQDLAARFGGEEFVVVLPDTPDGGAMRVAEKIRQEIERMEFRISEEVISLTVSVGVATQIPEHADQTKELFERADTALYQAKGQGRNRVVGYQPHAATSEQES</sequence>
<feature type="transmembrane region" description="Helical" evidence="5">
    <location>
        <begin position="204"/>
        <end position="229"/>
    </location>
</feature>
<feature type="transmembrane region" description="Helical" evidence="5">
    <location>
        <begin position="328"/>
        <end position="348"/>
    </location>
</feature>
<reference evidence="7 8" key="1">
    <citation type="submission" date="2016-10" db="EMBL/GenBank/DDBJ databases">
        <authorList>
            <person name="de Groot N.N."/>
        </authorList>
    </citation>
    <scope>NUCLEOTIDE SEQUENCE [LARGE SCALE GENOMIC DNA]</scope>
    <source>
        <strain evidence="7 8">CGMCC 1.7059</strain>
    </source>
</reference>
<dbReference type="GO" id="GO:1902201">
    <property type="term" value="P:negative regulation of bacterial-type flagellum-dependent cell motility"/>
    <property type="evidence" value="ECO:0007669"/>
    <property type="project" value="TreeGrafter"/>
</dbReference>
<dbReference type="EMBL" id="FNNE01000007">
    <property type="protein sequence ID" value="SDX20898.1"/>
    <property type="molecule type" value="Genomic_DNA"/>
</dbReference>
<dbReference type="Gene3D" id="3.30.70.270">
    <property type="match status" value="1"/>
</dbReference>
<organism evidence="7 8">
    <name type="scientific">Marinobacter mobilis</name>
    <dbReference type="NCBI Taxonomy" id="488533"/>
    <lineage>
        <taxon>Bacteria</taxon>
        <taxon>Pseudomonadati</taxon>
        <taxon>Pseudomonadota</taxon>
        <taxon>Gammaproteobacteria</taxon>
        <taxon>Pseudomonadales</taxon>
        <taxon>Marinobacteraceae</taxon>
        <taxon>Marinobacter</taxon>
    </lineage>
</organism>
<dbReference type="FunFam" id="3.30.70.270:FF:000001">
    <property type="entry name" value="Diguanylate cyclase domain protein"/>
    <property type="match status" value="1"/>
</dbReference>
<keyword evidence="4" id="KW-0175">Coiled coil</keyword>
<dbReference type="STRING" id="488533.SAMN04487960_10768"/>
<dbReference type="InterPro" id="IPR000160">
    <property type="entry name" value="GGDEF_dom"/>
</dbReference>
<feature type="domain" description="GGDEF" evidence="6">
    <location>
        <begin position="471"/>
        <end position="606"/>
    </location>
</feature>
<evidence type="ECO:0000256" key="1">
    <source>
        <dbReference type="ARBA" id="ARBA00001946"/>
    </source>
</evidence>
<dbReference type="GO" id="GO:0005886">
    <property type="term" value="C:plasma membrane"/>
    <property type="evidence" value="ECO:0007669"/>
    <property type="project" value="TreeGrafter"/>
</dbReference>
<dbReference type="InterPro" id="IPR043128">
    <property type="entry name" value="Rev_trsase/Diguanyl_cyclase"/>
</dbReference>
<feature type="transmembrane region" description="Helical" evidence="5">
    <location>
        <begin position="301"/>
        <end position="321"/>
    </location>
</feature>
<dbReference type="InterPro" id="IPR011622">
    <property type="entry name" value="7TMR_DISM_rcpt_extracell_dom2"/>
</dbReference>
<dbReference type="SUPFAM" id="SSF55073">
    <property type="entry name" value="Nucleotide cyclase"/>
    <property type="match status" value="1"/>
</dbReference>
<dbReference type="GO" id="GO:0043709">
    <property type="term" value="P:cell adhesion involved in single-species biofilm formation"/>
    <property type="evidence" value="ECO:0007669"/>
    <property type="project" value="TreeGrafter"/>
</dbReference>
<dbReference type="GO" id="GO:0052621">
    <property type="term" value="F:diguanylate cyclase activity"/>
    <property type="evidence" value="ECO:0007669"/>
    <property type="project" value="UniProtKB-EC"/>
</dbReference>
<name>A0A1H2ZVH8_9GAMM</name>
<feature type="coiled-coil region" evidence="4">
    <location>
        <begin position="394"/>
        <end position="436"/>
    </location>
</feature>
<dbReference type="Pfam" id="PF07696">
    <property type="entry name" value="7TMR-DISMED2"/>
    <property type="match status" value="1"/>
</dbReference>
<evidence type="ECO:0000256" key="3">
    <source>
        <dbReference type="ARBA" id="ARBA00034247"/>
    </source>
</evidence>
<dbReference type="CDD" id="cd01949">
    <property type="entry name" value="GGDEF"/>
    <property type="match status" value="1"/>
</dbReference>
<dbReference type="Pfam" id="PF00990">
    <property type="entry name" value="GGDEF"/>
    <property type="match status" value="1"/>
</dbReference>
<accession>A0A1H2ZVH8</accession>
<evidence type="ECO:0000256" key="2">
    <source>
        <dbReference type="ARBA" id="ARBA00012528"/>
    </source>
</evidence>
<evidence type="ECO:0000259" key="6">
    <source>
        <dbReference type="PROSITE" id="PS50887"/>
    </source>
</evidence>
<dbReference type="Gene3D" id="2.60.40.2380">
    <property type="match status" value="1"/>
</dbReference>
<dbReference type="Pfam" id="PF07695">
    <property type="entry name" value="7TMR-DISM_7TM"/>
    <property type="match status" value="1"/>
</dbReference>
<comment type="catalytic activity">
    <reaction evidence="3">
        <text>2 GTP = 3',3'-c-di-GMP + 2 diphosphate</text>
        <dbReference type="Rhea" id="RHEA:24898"/>
        <dbReference type="ChEBI" id="CHEBI:33019"/>
        <dbReference type="ChEBI" id="CHEBI:37565"/>
        <dbReference type="ChEBI" id="CHEBI:58805"/>
        <dbReference type="EC" id="2.7.7.65"/>
    </reaction>
</comment>